<name>A0AA38HT40_9CUCU</name>
<reference evidence="1" key="1">
    <citation type="journal article" date="2023" name="G3 (Bethesda)">
        <title>Whole genome assemblies of Zophobas morio and Tenebrio molitor.</title>
        <authorList>
            <person name="Kaur S."/>
            <person name="Stinson S.A."/>
            <person name="diCenzo G.C."/>
        </authorList>
    </citation>
    <scope>NUCLEOTIDE SEQUENCE</scope>
    <source>
        <strain evidence="1">QUZm001</strain>
    </source>
</reference>
<protein>
    <submittedName>
        <fullName evidence="1">Uncharacterized protein</fullName>
    </submittedName>
</protein>
<organism evidence="1 2">
    <name type="scientific">Zophobas morio</name>
    <dbReference type="NCBI Taxonomy" id="2755281"/>
    <lineage>
        <taxon>Eukaryota</taxon>
        <taxon>Metazoa</taxon>
        <taxon>Ecdysozoa</taxon>
        <taxon>Arthropoda</taxon>
        <taxon>Hexapoda</taxon>
        <taxon>Insecta</taxon>
        <taxon>Pterygota</taxon>
        <taxon>Neoptera</taxon>
        <taxon>Endopterygota</taxon>
        <taxon>Coleoptera</taxon>
        <taxon>Polyphaga</taxon>
        <taxon>Cucujiformia</taxon>
        <taxon>Tenebrionidae</taxon>
        <taxon>Zophobas</taxon>
    </lineage>
</organism>
<dbReference type="Proteomes" id="UP001168821">
    <property type="component" value="Unassembled WGS sequence"/>
</dbReference>
<sequence length="116" mass="13323">MRRALRAALPTDTCLSYARSADNEPSCARIDSAPLLTTPRTAMSRWIIIMRARINDMLQSQSRFCDIFIKMCTIDSRFALDPAQRTAEFQYRKNNAGMGRNRLKTVENQFRQFGSP</sequence>
<dbReference type="EMBL" id="JALNTZ010000008">
    <property type="protein sequence ID" value="KAJ3643458.1"/>
    <property type="molecule type" value="Genomic_DNA"/>
</dbReference>
<comment type="caution">
    <text evidence="1">The sequence shown here is derived from an EMBL/GenBank/DDBJ whole genome shotgun (WGS) entry which is preliminary data.</text>
</comment>
<dbReference type="AlphaFoldDB" id="A0AA38HT40"/>
<keyword evidence="2" id="KW-1185">Reference proteome</keyword>
<evidence type="ECO:0000313" key="2">
    <source>
        <dbReference type="Proteomes" id="UP001168821"/>
    </source>
</evidence>
<gene>
    <name evidence="1" type="ORF">Zmor_026168</name>
</gene>
<proteinExistence type="predicted"/>
<evidence type="ECO:0000313" key="1">
    <source>
        <dbReference type="EMBL" id="KAJ3643458.1"/>
    </source>
</evidence>
<accession>A0AA38HT40</accession>